<dbReference type="EMBL" id="AP019297">
    <property type="protein sequence ID" value="BBG92752.1"/>
    <property type="molecule type" value="Genomic_DNA"/>
</dbReference>
<dbReference type="PANTHER" id="PTHR11132">
    <property type="entry name" value="SOLUTE CARRIER FAMILY 35"/>
    <property type="match status" value="1"/>
</dbReference>
<dbReference type="AlphaFoldDB" id="A0A4Y1QLJ6"/>
<evidence type="ECO:0000256" key="4">
    <source>
        <dbReference type="ARBA" id="ARBA00023136"/>
    </source>
</evidence>
<sequence>MLLVFDGRSKCSVYPPCMSPKSTRLSTLFTLGFVMAFSTGLANMSKIAVTPSIVLAEFLLYNKRVSFSKGACVQLHVLALTVVSFGVAVATVTDLQFHLFGACVALAWIIPSAVNKILWSSLQQQENWTALALMWKTTPITLFFLVALIPWLDPPGALSFNWNFNNTLAILLSAILGFLLQWSGALALGATSAVTHVVLGQFKTCVILLGNYYLFSSNPGKTSISGAFTAIAGMSIYTYLNLKQQSSKAPRLASSLPKSKLSKENGSIHEGNFGSESV</sequence>
<keyword evidence="7" id="KW-0762">Sugar transport</keyword>
<name>A0A4Y1QLJ6_PRUDU</name>
<keyword evidence="4 6" id="KW-0472">Membrane</keyword>
<keyword evidence="2 6" id="KW-0812">Transmembrane</keyword>
<organism evidence="7">
    <name type="scientific">Prunus dulcis</name>
    <name type="common">Almond</name>
    <name type="synonym">Amygdalus dulcis</name>
    <dbReference type="NCBI Taxonomy" id="3755"/>
    <lineage>
        <taxon>Eukaryota</taxon>
        <taxon>Viridiplantae</taxon>
        <taxon>Streptophyta</taxon>
        <taxon>Embryophyta</taxon>
        <taxon>Tracheophyta</taxon>
        <taxon>Spermatophyta</taxon>
        <taxon>Magnoliopsida</taxon>
        <taxon>eudicotyledons</taxon>
        <taxon>Gunneridae</taxon>
        <taxon>Pentapetalae</taxon>
        <taxon>rosids</taxon>
        <taxon>fabids</taxon>
        <taxon>Rosales</taxon>
        <taxon>Rosaceae</taxon>
        <taxon>Amygdaloideae</taxon>
        <taxon>Amygdaleae</taxon>
        <taxon>Prunus</taxon>
    </lineage>
</organism>
<dbReference type="GO" id="GO:0016020">
    <property type="term" value="C:membrane"/>
    <property type="evidence" value="ECO:0007669"/>
    <property type="project" value="UniProtKB-SubCell"/>
</dbReference>
<gene>
    <name evidence="7" type="ORF">Prudu_000574</name>
</gene>
<comment type="subcellular location">
    <subcellularLocation>
        <location evidence="1">Membrane</location>
        <topology evidence="1">Multi-pass membrane protein</topology>
    </subcellularLocation>
</comment>
<feature type="transmembrane region" description="Helical" evidence="6">
    <location>
        <begin position="131"/>
        <end position="152"/>
    </location>
</feature>
<evidence type="ECO:0000256" key="3">
    <source>
        <dbReference type="ARBA" id="ARBA00022989"/>
    </source>
</evidence>
<feature type="transmembrane region" description="Helical" evidence="6">
    <location>
        <begin position="164"/>
        <end position="182"/>
    </location>
</feature>
<feature type="transmembrane region" description="Helical" evidence="6">
    <location>
        <begin position="194"/>
        <end position="215"/>
    </location>
</feature>
<feature type="transmembrane region" description="Helical" evidence="6">
    <location>
        <begin position="28"/>
        <end position="61"/>
    </location>
</feature>
<feature type="transmembrane region" description="Helical" evidence="6">
    <location>
        <begin position="221"/>
        <end position="242"/>
    </location>
</feature>
<feature type="region of interest" description="Disordered" evidence="5">
    <location>
        <begin position="251"/>
        <end position="278"/>
    </location>
</feature>
<keyword evidence="7" id="KW-0813">Transport</keyword>
<evidence type="ECO:0000256" key="1">
    <source>
        <dbReference type="ARBA" id="ARBA00004141"/>
    </source>
</evidence>
<feature type="transmembrane region" description="Helical" evidence="6">
    <location>
        <begin position="73"/>
        <end position="93"/>
    </location>
</feature>
<evidence type="ECO:0000313" key="7">
    <source>
        <dbReference type="EMBL" id="BBG92752.1"/>
    </source>
</evidence>
<evidence type="ECO:0000256" key="6">
    <source>
        <dbReference type="SAM" id="Phobius"/>
    </source>
</evidence>
<dbReference type="InterPro" id="IPR050186">
    <property type="entry name" value="TPT_transporter"/>
</dbReference>
<protein>
    <submittedName>
        <fullName evidence="7">Nucleotide/sugar transporter family protein</fullName>
    </submittedName>
</protein>
<keyword evidence="3 6" id="KW-1133">Transmembrane helix</keyword>
<accession>A0A4Y1QLJ6</accession>
<evidence type="ECO:0000256" key="5">
    <source>
        <dbReference type="SAM" id="MobiDB-lite"/>
    </source>
</evidence>
<feature type="transmembrane region" description="Helical" evidence="6">
    <location>
        <begin position="99"/>
        <end position="119"/>
    </location>
</feature>
<proteinExistence type="predicted"/>
<evidence type="ECO:0000256" key="2">
    <source>
        <dbReference type="ARBA" id="ARBA00022692"/>
    </source>
</evidence>
<reference evidence="7" key="1">
    <citation type="journal article" date="2019" name="Science">
        <title>Mutation of a bHLH transcription factor allowed almond domestication.</title>
        <authorList>
            <person name="Sanchez-Perez R."/>
            <person name="Pavan S."/>
            <person name="Mazzeo R."/>
            <person name="Moldovan C."/>
            <person name="Aiese Cigliano R."/>
            <person name="Del Cueto J."/>
            <person name="Ricciardi F."/>
            <person name="Lotti C."/>
            <person name="Ricciardi L."/>
            <person name="Dicenta F."/>
            <person name="Lopez-Marques R.L."/>
            <person name="Lindberg Moller B."/>
        </authorList>
    </citation>
    <scope>NUCLEOTIDE SEQUENCE</scope>
</reference>